<reference evidence="3" key="1">
    <citation type="submission" date="2015-09" db="EMBL/GenBank/DDBJ databases">
        <authorList>
            <consortium name="Pathogen Informatics"/>
        </authorList>
    </citation>
    <scope>NUCLEOTIDE SEQUENCE [LARGE SCALE GENOMIC DNA]</scope>
    <source>
        <strain evidence="3">Lake Konstanz</strain>
    </source>
</reference>
<protein>
    <submittedName>
        <fullName evidence="2">Uncharacterized protein</fullName>
    </submittedName>
</protein>
<evidence type="ECO:0000256" key="1">
    <source>
        <dbReference type="SAM" id="Coils"/>
    </source>
</evidence>
<evidence type="ECO:0000313" key="3">
    <source>
        <dbReference type="Proteomes" id="UP000051952"/>
    </source>
</evidence>
<dbReference type="Proteomes" id="UP000051952">
    <property type="component" value="Unassembled WGS sequence"/>
</dbReference>
<proteinExistence type="predicted"/>
<accession>A0A0S4JKS9</accession>
<dbReference type="VEuPathDB" id="TriTrypDB:BSAL_28505"/>
<evidence type="ECO:0000313" key="2">
    <source>
        <dbReference type="EMBL" id="CUG90729.1"/>
    </source>
</evidence>
<sequence length="346" mass="38798">MKSLADLLNALEEEQSLAQEEEKRAQSKNLVILAPCDHSDAAEAKVPGPSTFTMNTATLEEQLMNVTAHLNQLRASHSHPIQEMDGLRSNLLDLRRRLVEMLQQCGVDHSSVMALTEAAECDDLADLFEEVPSVWAQSTDTKCVLSERTIQLRLMQRLATARKLVSTHLASSRSIVSLTKREKRLRNDLDECRVVIEFIGYVSDRIEHVVRMVTRSTIDESALLDLHKTTILEEERARFHVAGNDIRGLKAITNGHKMKSVKQAAILPEIGSLESLLRQKSSAERTTFPDIGRCHAAWKGLESHCEAILEMVTETRDSHQSRRLVADVAYETVMQSLATRTIASIR</sequence>
<feature type="coiled-coil region" evidence="1">
    <location>
        <begin position="1"/>
        <end position="30"/>
    </location>
</feature>
<keyword evidence="1" id="KW-0175">Coiled coil</keyword>
<dbReference type="AlphaFoldDB" id="A0A0S4JKS9"/>
<gene>
    <name evidence="2" type="ORF">BSAL_28505</name>
</gene>
<dbReference type="EMBL" id="CYKH01001860">
    <property type="protein sequence ID" value="CUG90729.1"/>
    <property type="molecule type" value="Genomic_DNA"/>
</dbReference>
<organism evidence="2 3">
    <name type="scientific">Bodo saltans</name>
    <name type="common">Flagellated protozoan</name>
    <dbReference type="NCBI Taxonomy" id="75058"/>
    <lineage>
        <taxon>Eukaryota</taxon>
        <taxon>Discoba</taxon>
        <taxon>Euglenozoa</taxon>
        <taxon>Kinetoplastea</taxon>
        <taxon>Metakinetoplastina</taxon>
        <taxon>Eubodonida</taxon>
        <taxon>Bodonidae</taxon>
        <taxon>Bodo</taxon>
    </lineage>
</organism>
<keyword evidence="3" id="KW-1185">Reference proteome</keyword>
<name>A0A0S4JKS9_BODSA</name>